<dbReference type="PRINTS" id="PR00081">
    <property type="entry name" value="GDHRDH"/>
</dbReference>
<evidence type="ECO:0000256" key="1">
    <source>
        <dbReference type="ARBA" id="ARBA00006484"/>
    </source>
</evidence>
<dbReference type="AlphaFoldDB" id="A0A382JK99"/>
<dbReference type="PANTHER" id="PTHR43391:SF14">
    <property type="entry name" value="DEHYDROGENASE_REDUCTASE SDR FAMILY PROTEIN 7-LIKE"/>
    <property type="match status" value="1"/>
</dbReference>
<comment type="similarity">
    <text evidence="1">Belongs to the short-chain dehydrogenases/reductases (SDR) family.</text>
</comment>
<gene>
    <name evidence="4" type="ORF">METZ01_LOCUS264457</name>
</gene>
<accession>A0A382JK99</accession>
<sequence>MQEFTDRIAVVTGAAGGIGLGLTRKCLDQGMHVVMADIDETRLAEVARQLRQNSSQDSSLVTVVPTDVSDRASISRLVDVVEGLESEIALVFNNAGVASSGDLGQLWNATHDDWQKLIDVNLWGVINGCMGFLPILMQQSSPSRIVNVASIAGVITAPALAIYTMTKHAVVSLGESLDQQLQAAEASVAVSTVCPGFVRTHLTDGLSLEGSDGGDVSPIMRENLTWFEERVRDGTDPAELADRVFEGITHERRYIFTHSGFRDAVVERFDTILADLDSSRPHHGG</sequence>
<dbReference type="SUPFAM" id="SSF51735">
    <property type="entry name" value="NAD(P)-binding Rossmann-fold domains"/>
    <property type="match status" value="1"/>
</dbReference>
<evidence type="ECO:0000313" key="4">
    <source>
        <dbReference type="EMBL" id="SVC11603.1"/>
    </source>
</evidence>
<dbReference type="Gene3D" id="3.40.50.720">
    <property type="entry name" value="NAD(P)-binding Rossmann-like Domain"/>
    <property type="match status" value="1"/>
</dbReference>
<dbReference type="InterPro" id="IPR002347">
    <property type="entry name" value="SDR_fam"/>
</dbReference>
<dbReference type="InterPro" id="IPR036291">
    <property type="entry name" value="NAD(P)-bd_dom_sf"/>
</dbReference>
<keyword evidence="3" id="KW-0560">Oxidoreductase</keyword>
<dbReference type="PANTHER" id="PTHR43391">
    <property type="entry name" value="RETINOL DEHYDROGENASE-RELATED"/>
    <property type="match status" value="1"/>
</dbReference>
<dbReference type="Pfam" id="PF00106">
    <property type="entry name" value="adh_short"/>
    <property type="match status" value="1"/>
</dbReference>
<dbReference type="PRINTS" id="PR00080">
    <property type="entry name" value="SDRFAMILY"/>
</dbReference>
<dbReference type="EMBL" id="UINC01074425">
    <property type="protein sequence ID" value="SVC11603.1"/>
    <property type="molecule type" value="Genomic_DNA"/>
</dbReference>
<reference evidence="4" key="1">
    <citation type="submission" date="2018-05" db="EMBL/GenBank/DDBJ databases">
        <authorList>
            <person name="Lanie J.A."/>
            <person name="Ng W.-L."/>
            <person name="Kazmierczak K.M."/>
            <person name="Andrzejewski T.M."/>
            <person name="Davidsen T.M."/>
            <person name="Wayne K.J."/>
            <person name="Tettelin H."/>
            <person name="Glass J.I."/>
            <person name="Rusch D."/>
            <person name="Podicherti R."/>
            <person name="Tsui H.-C.T."/>
            <person name="Winkler M.E."/>
        </authorList>
    </citation>
    <scope>NUCLEOTIDE SEQUENCE</scope>
</reference>
<keyword evidence="2" id="KW-0521">NADP</keyword>
<dbReference type="GO" id="GO:0016491">
    <property type="term" value="F:oxidoreductase activity"/>
    <property type="evidence" value="ECO:0007669"/>
    <property type="project" value="UniProtKB-KW"/>
</dbReference>
<name>A0A382JK99_9ZZZZ</name>
<proteinExistence type="inferred from homology"/>
<organism evidence="4">
    <name type="scientific">marine metagenome</name>
    <dbReference type="NCBI Taxonomy" id="408172"/>
    <lineage>
        <taxon>unclassified sequences</taxon>
        <taxon>metagenomes</taxon>
        <taxon>ecological metagenomes</taxon>
    </lineage>
</organism>
<evidence type="ECO:0000256" key="3">
    <source>
        <dbReference type="ARBA" id="ARBA00023002"/>
    </source>
</evidence>
<evidence type="ECO:0000256" key="2">
    <source>
        <dbReference type="ARBA" id="ARBA00022857"/>
    </source>
</evidence>
<protein>
    <recommendedName>
        <fullName evidence="5">3-oxoacyl-ACP reductase</fullName>
    </recommendedName>
</protein>
<evidence type="ECO:0008006" key="5">
    <source>
        <dbReference type="Google" id="ProtNLM"/>
    </source>
</evidence>
<dbReference type="CDD" id="cd05233">
    <property type="entry name" value="SDR_c"/>
    <property type="match status" value="1"/>
</dbReference>